<dbReference type="OrthoDB" id="3182339at2759"/>
<evidence type="ECO:0000259" key="1">
    <source>
        <dbReference type="Pfam" id="PF12340"/>
    </source>
</evidence>
<keyword evidence="3" id="KW-1185">Reference proteome</keyword>
<dbReference type="Pfam" id="PF12340">
    <property type="entry name" value="DUF3638"/>
    <property type="match status" value="1"/>
</dbReference>
<gene>
    <name evidence="2" type="ORF">N0V83_004841</name>
</gene>
<dbReference type="EMBL" id="JAPEUY010000007">
    <property type="protein sequence ID" value="KAJ4371621.1"/>
    <property type="molecule type" value="Genomic_DNA"/>
</dbReference>
<accession>A0A9W8YAE8</accession>
<organism evidence="2 3">
    <name type="scientific">Neocucurbitaria cava</name>
    <dbReference type="NCBI Taxonomy" id="798079"/>
    <lineage>
        <taxon>Eukaryota</taxon>
        <taxon>Fungi</taxon>
        <taxon>Dikarya</taxon>
        <taxon>Ascomycota</taxon>
        <taxon>Pezizomycotina</taxon>
        <taxon>Dothideomycetes</taxon>
        <taxon>Pleosporomycetidae</taxon>
        <taxon>Pleosporales</taxon>
        <taxon>Pleosporineae</taxon>
        <taxon>Cucurbitariaceae</taxon>
        <taxon>Neocucurbitaria</taxon>
    </lineage>
</organism>
<proteinExistence type="predicted"/>
<sequence length="181" mass="20632">MYQPGLAQSMLATQAYFDNVTRDIIDEVDDNLSVKFELIYTMGSQESVDFAPERWLIIQQVLELLPQFAIQIQKHLPEAIDIQTFGEGKFPRVRLLRKNAADQLLKSLAEYIVDRGLPGLPTRSQPDAMRVAILRYITLPELDIEDINAVEKSNFWSNLTKFPLLLVRGLIAGGVLRFTLR</sequence>
<dbReference type="AlphaFoldDB" id="A0A9W8YAE8"/>
<dbReference type="Proteomes" id="UP001140560">
    <property type="component" value="Unassembled WGS sequence"/>
</dbReference>
<protein>
    <recommendedName>
        <fullName evidence="1">DUF3638 domain-containing protein</fullName>
    </recommendedName>
</protein>
<reference evidence="2" key="1">
    <citation type="submission" date="2022-10" db="EMBL/GenBank/DDBJ databases">
        <title>Tapping the CABI collections for fungal endophytes: first genome assemblies for Collariella, Neodidymelliopsis, Ascochyta clinopodiicola, Didymella pomorum, Didymosphaeria variabile, Neocosmospora piperis and Neocucurbitaria cava.</title>
        <authorList>
            <person name="Hill R."/>
        </authorList>
    </citation>
    <scope>NUCLEOTIDE SEQUENCE</scope>
    <source>
        <strain evidence="2">IMI 356814</strain>
    </source>
</reference>
<comment type="caution">
    <text evidence="2">The sequence shown here is derived from an EMBL/GenBank/DDBJ whole genome shotgun (WGS) entry which is preliminary data.</text>
</comment>
<dbReference type="InterPro" id="IPR022099">
    <property type="entry name" value="DUF3638"/>
</dbReference>
<evidence type="ECO:0000313" key="2">
    <source>
        <dbReference type="EMBL" id="KAJ4371621.1"/>
    </source>
</evidence>
<name>A0A9W8YAE8_9PLEO</name>
<feature type="domain" description="DUF3638" evidence="1">
    <location>
        <begin position="5"/>
        <end position="72"/>
    </location>
</feature>
<evidence type="ECO:0000313" key="3">
    <source>
        <dbReference type="Proteomes" id="UP001140560"/>
    </source>
</evidence>